<dbReference type="EMBL" id="PDOA01000002">
    <property type="protein sequence ID" value="PWC30182.1"/>
    <property type="molecule type" value="Genomic_DNA"/>
</dbReference>
<dbReference type="GO" id="GO:0019867">
    <property type="term" value="C:outer membrane"/>
    <property type="evidence" value="ECO:0007669"/>
    <property type="project" value="InterPro"/>
</dbReference>
<name>A0A2U1V8F0_9PROT</name>
<dbReference type="InterPro" id="IPR007485">
    <property type="entry name" value="LPS_assembly_LptE"/>
</dbReference>
<organism evidence="2 3">
    <name type="scientific">Teichococcus aestuarii</name>
    <dbReference type="NCBI Taxonomy" id="568898"/>
    <lineage>
        <taxon>Bacteria</taxon>
        <taxon>Pseudomonadati</taxon>
        <taxon>Pseudomonadota</taxon>
        <taxon>Alphaproteobacteria</taxon>
        <taxon>Acetobacterales</taxon>
        <taxon>Roseomonadaceae</taxon>
        <taxon>Roseomonas</taxon>
    </lineage>
</organism>
<comment type="caution">
    <text evidence="2">The sequence shown here is derived from an EMBL/GenBank/DDBJ whole genome shotgun (WGS) entry which is preliminary data.</text>
</comment>
<reference evidence="3" key="1">
    <citation type="submission" date="2017-10" db="EMBL/GenBank/DDBJ databases">
        <authorList>
            <person name="Toshchakov S.V."/>
            <person name="Goeva M.A."/>
        </authorList>
    </citation>
    <scope>NUCLEOTIDE SEQUENCE [LARGE SCALE GENOMIC DNA]</scope>
    <source>
        <strain evidence="3">JR1/69-1-13</strain>
    </source>
</reference>
<evidence type="ECO:0008006" key="4">
    <source>
        <dbReference type="Google" id="ProtNLM"/>
    </source>
</evidence>
<dbReference type="AlphaFoldDB" id="A0A2U1V8F0"/>
<sequence>MSNAPLRGAPSGSASMSRAASSTSSSDTRATKPSRRALAAFCAAGALSLAGCGFSPVYGPQGQAAASDPAVRQVLASTQVALIPERSGQMLRRALQERLGGAGQAAPTQELRVGLQFGAEPEGFRRDGTPTRLRYNATASWLLVSQGPPPATLAQGTERAFDSFNIPDNQFFAADASRDATIRRLVEQLADDIVLRLSVQLRAGRAG</sequence>
<protein>
    <recommendedName>
        <fullName evidence="4">LPS-assembly lipoprotein</fullName>
    </recommendedName>
</protein>
<dbReference type="OrthoDB" id="8480109at2"/>
<proteinExistence type="predicted"/>
<feature type="region of interest" description="Disordered" evidence="1">
    <location>
        <begin position="1"/>
        <end position="34"/>
    </location>
</feature>
<accession>A0A2U1V8F0</accession>
<evidence type="ECO:0000313" key="2">
    <source>
        <dbReference type="EMBL" id="PWC30182.1"/>
    </source>
</evidence>
<dbReference type="GO" id="GO:0043165">
    <property type="term" value="P:Gram-negative-bacterium-type cell outer membrane assembly"/>
    <property type="evidence" value="ECO:0007669"/>
    <property type="project" value="InterPro"/>
</dbReference>
<dbReference type="Pfam" id="PF04390">
    <property type="entry name" value="LptE"/>
    <property type="match status" value="1"/>
</dbReference>
<dbReference type="Proteomes" id="UP000245048">
    <property type="component" value="Unassembled WGS sequence"/>
</dbReference>
<keyword evidence="3" id="KW-1185">Reference proteome</keyword>
<gene>
    <name evidence="2" type="ORF">CR165_04840</name>
</gene>
<feature type="compositionally biased region" description="Low complexity" evidence="1">
    <location>
        <begin position="7"/>
        <end position="28"/>
    </location>
</feature>
<dbReference type="Gene3D" id="3.30.160.150">
    <property type="entry name" value="Lipoprotein like domain"/>
    <property type="match status" value="1"/>
</dbReference>
<evidence type="ECO:0000313" key="3">
    <source>
        <dbReference type="Proteomes" id="UP000245048"/>
    </source>
</evidence>
<evidence type="ECO:0000256" key="1">
    <source>
        <dbReference type="SAM" id="MobiDB-lite"/>
    </source>
</evidence>